<dbReference type="InterPro" id="IPR056669">
    <property type="entry name" value="DUF7767"/>
</dbReference>
<dbReference type="Proteomes" id="UP000799779">
    <property type="component" value="Unassembled WGS sequence"/>
</dbReference>
<feature type="domain" description="Clr5" evidence="2">
    <location>
        <begin position="1"/>
        <end position="52"/>
    </location>
</feature>
<feature type="compositionally biased region" description="Polar residues" evidence="1">
    <location>
        <begin position="439"/>
        <end position="453"/>
    </location>
</feature>
<reference evidence="5" key="1">
    <citation type="journal article" date="2020" name="Stud. Mycol.">
        <title>101 Dothideomycetes genomes: a test case for predicting lifestyles and emergence of pathogens.</title>
        <authorList>
            <person name="Haridas S."/>
            <person name="Albert R."/>
            <person name="Binder M."/>
            <person name="Bloem J."/>
            <person name="Labutti K."/>
            <person name="Salamov A."/>
            <person name="Andreopoulos B."/>
            <person name="Baker S."/>
            <person name="Barry K."/>
            <person name="Bills G."/>
            <person name="Bluhm B."/>
            <person name="Cannon C."/>
            <person name="Castanera R."/>
            <person name="Culley D."/>
            <person name="Daum C."/>
            <person name="Ezra D."/>
            <person name="Gonzalez J."/>
            <person name="Henrissat B."/>
            <person name="Kuo A."/>
            <person name="Liang C."/>
            <person name="Lipzen A."/>
            <person name="Lutzoni F."/>
            <person name="Magnuson J."/>
            <person name="Mondo S."/>
            <person name="Nolan M."/>
            <person name="Ohm R."/>
            <person name="Pangilinan J."/>
            <person name="Park H.-J."/>
            <person name="Ramirez L."/>
            <person name="Alfaro M."/>
            <person name="Sun H."/>
            <person name="Tritt A."/>
            <person name="Yoshinaga Y."/>
            <person name="Zwiers L.-H."/>
            <person name="Turgeon B."/>
            <person name="Goodwin S."/>
            <person name="Spatafora J."/>
            <person name="Crous P."/>
            <person name="Grigoriev I."/>
        </authorList>
    </citation>
    <scope>NUCLEOTIDE SEQUENCE</scope>
    <source>
        <strain evidence="5">CBS 123094</strain>
    </source>
</reference>
<dbReference type="InterPro" id="IPR025676">
    <property type="entry name" value="Clr5_dom"/>
</dbReference>
<dbReference type="Pfam" id="PF24465">
    <property type="entry name" value="Tri-helical"/>
    <property type="match status" value="2"/>
</dbReference>
<evidence type="ECO:0000259" key="3">
    <source>
        <dbReference type="Pfam" id="PF24465"/>
    </source>
</evidence>
<dbReference type="PANTHER" id="PTHR38788">
    <property type="entry name" value="CLR5 DOMAIN-CONTAINING PROTEIN"/>
    <property type="match status" value="1"/>
</dbReference>
<evidence type="ECO:0000313" key="5">
    <source>
        <dbReference type="EMBL" id="KAF2006729.1"/>
    </source>
</evidence>
<feature type="domain" description="Tri-helical" evidence="3">
    <location>
        <begin position="213"/>
        <end position="306"/>
    </location>
</feature>
<dbReference type="Pfam" id="PF14420">
    <property type="entry name" value="Clr5"/>
    <property type="match status" value="1"/>
</dbReference>
<feature type="compositionally biased region" description="Basic residues" evidence="1">
    <location>
        <begin position="179"/>
        <end position="188"/>
    </location>
</feature>
<feature type="domain" description="DUF7767" evidence="4">
    <location>
        <begin position="504"/>
        <end position="599"/>
    </location>
</feature>
<protein>
    <submittedName>
        <fullName evidence="5">Uncharacterized protein</fullName>
    </submittedName>
</protein>
<dbReference type="InterPro" id="IPR057940">
    <property type="entry name" value="Tri-helical_dom"/>
</dbReference>
<sequence length="604" mass="68952">MVYSWEDKEAECYRLYVEEKRSLDEVLAYWQQRDFAPSRRAFQTQFKRWNFPSKQNPAHKQPELIERVKELWGRNTTQKDMVETLNKEGFEINDRELMRLRNKLGFFLRERRKGTGPRKQKESEGCNIAERLARVASQPTVSTHQDEPETSPENIDPAEVLRRQLRMEQLQMDSAEKWRQRKRRRRTRGWAGLPADDAGEPPRFPSETTLDESKAYLNLDNDLYRQVREDFRQICESQGVIKKTISGPEIWGRAKRQLVHDSDHLSTVFLRDPDALQQIDQTGSPSNMKALSLDVICMDVTKRMRTADNRMAMPEAKNALGLNPEETRQVRKAFAAILKAGHITNKYEAGDDRWNELKEHWVRNSELLTQALTAGENADPQYAEKVKAVEVLARDVMKRLRNDTVKKDASQKKQINMGPGPGPMAPAVGKTQGIHRNRQTTGNSSTPPSNNPMLPTASEMQIDPSLLLAASDLSVLTSHMASVSHHPSHQTQHSQYMSMQQVDVPIPIYFRLHPHSTTTVPSKMIWLDILQTRSITHIKSLVMREHPGTVMVRLEGLLVYKTPGQPDREVMIAVDDEDELAAYLGHVAGGKATFVVLLALAGYI</sequence>
<name>A0A6A5X0K2_9PLEO</name>
<evidence type="ECO:0000256" key="1">
    <source>
        <dbReference type="SAM" id="MobiDB-lite"/>
    </source>
</evidence>
<dbReference type="OrthoDB" id="4115389at2759"/>
<organism evidence="5 6">
    <name type="scientific">Amniculicola lignicola CBS 123094</name>
    <dbReference type="NCBI Taxonomy" id="1392246"/>
    <lineage>
        <taxon>Eukaryota</taxon>
        <taxon>Fungi</taxon>
        <taxon>Dikarya</taxon>
        <taxon>Ascomycota</taxon>
        <taxon>Pezizomycotina</taxon>
        <taxon>Dothideomycetes</taxon>
        <taxon>Pleosporomycetidae</taxon>
        <taxon>Pleosporales</taxon>
        <taxon>Amniculicolaceae</taxon>
        <taxon>Amniculicola</taxon>
    </lineage>
</organism>
<evidence type="ECO:0000259" key="4">
    <source>
        <dbReference type="Pfam" id="PF24962"/>
    </source>
</evidence>
<dbReference type="AlphaFoldDB" id="A0A6A5X0K2"/>
<evidence type="ECO:0000259" key="2">
    <source>
        <dbReference type="Pfam" id="PF14420"/>
    </source>
</evidence>
<dbReference type="PANTHER" id="PTHR38788:SF5">
    <property type="entry name" value="CLR5 DOMAIN-CONTAINING PROTEIN"/>
    <property type="match status" value="1"/>
</dbReference>
<feature type="region of interest" description="Disordered" evidence="1">
    <location>
        <begin position="174"/>
        <end position="211"/>
    </location>
</feature>
<gene>
    <name evidence="5" type="ORF">P154DRAFT_517759</name>
</gene>
<accession>A0A6A5X0K2</accession>
<proteinExistence type="predicted"/>
<feature type="domain" description="Tri-helical" evidence="3">
    <location>
        <begin position="316"/>
        <end position="403"/>
    </location>
</feature>
<feature type="region of interest" description="Disordered" evidence="1">
    <location>
        <begin position="404"/>
        <end position="457"/>
    </location>
</feature>
<dbReference type="Pfam" id="PF24962">
    <property type="entry name" value="DUF7767"/>
    <property type="match status" value="1"/>
</dbReference>
<evidence type="ECO:0000313" key="6">
    <source>
        <dbReference type="Proteomes" id="UP000799779"/>
    </source>
</evidence>
<dbReference type="EMBL" id="ML977559">
    <property type="protein sequence ID" value="KAF2006729.1"/>
    <property type="molecule type" value="Genomic_DNA"/>
</dbReference>
<keyword evidence="6" id="KW-1185">Reference proteome</keyword>